<dbReference type="PANTHER" id="PTHR11808:SF85">
    <property type="entry name" value="CYSTATHIONINE GAMMA-LYASE-RELATED"/>
    <property type="match status" value="1"/>
</dbReference>
<dbReference type="Pfam" id="PF01053">
    <property type="entry name" value="Cys_Met_Meta_PP"/>
    <property type="match status" value="1"/>
</dbReference>
<dbReference type="InterPro" id="IPR015422">
    <property type="entry name" value="PyrdxlP-dep_Trfase_small"/>
</dbReference>
<dbReference type="GO" id="GO:0005737">
    <property type="term" value="C:cytoplasm"/>
    <property type="evidence" value="ECO:0007669"/>
    <property type="project" value="TreeGrafter"/>
</dbReference>
<sequence length="383" mass="40976">MTNSWAKASLVAQAMGRTDAATQAVIPPLHLSTTYLRDPDNAYSSSYVYGRPDNATVRDTEAVIAMLEEAKAGALLFSSGMAAATACFQALQPGDHVVASSVMYWSLRNWLRTEATRWGLHVDFAETNDLDRLKATVQPGRTKLVWVETPSNPLWTVTDIAGAAEIAHAAGARLAVDSTCASPVHTRPLALGADIVMHAATKILNGHSDVIAGALAGAERDDYWARIETVRRSGGAILGPFEAYLLQRGLKTFFVRATAQAKSAQALAERLTSHPRVARVLYPGLPQHPGHDLAARQMENGFGFMLSVQVQGGEVAAVATAAHVELWKRATSLGGVESLIEHRASIEGPGTPCPADLLRLSTGLEAVDDLYDDLDRALNAAHR</sequence>
<dbReference type="InterPro" id="IPR054542">
    <property type="entry name" value="Cys_met_metab_PP"/>
</dbReference>
<name>A0A8J3E1T8_9PROT</name>
<dbReference type="GO" id="GO:0004123">
    <property type="term" value="F:cystathionine gamma-lyase activity"/>
    <property type="evidence" value="ECO:0007669"/>
    <property type="project" value="TreeGrafter"/>
</dbReference>
<dbReference type="EMBL" id="BMJQ01000002">
    <property type="protein sequence ID" value="GGF05046.1"/>
    <property type="molecule type" value="Genomic_DNA"/>
</dbReference>
<dbReference type="Gene3D" id="3.40.640.10">
    <property type="entry name" value="Type I PLP-dependent aspartate aminotransferase-like (Major domain)"/>
    <property type="match status" value="1"/>
</dbReference>
<keyword evidence="6" id="KW-1185">Reference proteome</keyword>
<evidence type="ECO:0000256" key="3">
    <source>
        <dbReference type="PIRSR" id="PIRSR001434-2"/>
    </source>
</evidence>
<dbReference type="GO" id="GO:0019343">
    <property type="term" value="P:cysteine biosynthetic process via cystathionine"/>
    <property type="evidence" value="ECO:0007669"/>
    <property type="project" value="TreeGrafter"/>
</dbReference>
<dbReference type="Gene3D" id="3.90.1150.10">
    <property type="entry name" value="Aspartate Aminotransferase, domain 1"/>
    <property type="match status" value="1"/>
</dbReference>
<comment type="cofactor">
    <cofactor evidence="1 4">
        <name>pyridoxal 5'-phosphate</name>
        <dbReference type="ChEBI" id="CHEBI:597326"/>
    </cofactor>
</comment>
<organism evidence="5 6">
    <name type="scientific">Aliidongia dinghuensis</name>
    <dbReference type="NCBI Taxonomy" id="1867774"/>
    <lineage>
        <taxon>Bacteria</taxon>
        <taxon>Pseudomonadati</taxon>
        <taxon>Pseudomonadota</taxon>
        <taxon>Alphaproteobacteria</taxon>
        <taxon>Rhodospirillales</taxon>
        <taxon>Dongiaceae</taxon>
        <taxon>Aliidongia</taxon>
    </lineage>
</organism>
<dbReference type="PIRSF" id="PIRSF001434">
    <property type="entry name" value="CGS"/>
    <property type="match status" value="1"/>
</dbReference>
<dbReference type="PANTHER" id="PTHR11808">
    <property type="entry name" value="TRANS-SULFURATION ENZYME FAMILY MEMBER"/>
    <property type="match status" value="1"/>
</dbReference>
<dbReference type="FunFam" id="3.40.640.10:FF:000046">
    <property type="entry name" value="Cystathionine gamma-lyase"/>
    <property type="match status" value="1"/>
</dbReference>
<evidence type="ECO:0000313" key="6">
    <source>
        <dbReference type="Proteomes" id="UP000646365"/>
    </source>
</evidence>
<accession>A0A8J3E1T8</accession>
<evidence type="ECO:0000313" key="5">
    <source>
        <dbReference type="EMBL" id="GGF05046.1"/>
    </source>
</evidence>
<dbReference type="InterPro" id="IPR000277">
    <property type="entry name" value="Cys/Met-Metab_PyrdxlP-dep_enz"/>
</dbReference>
<protein>
    <submittedName>
        <fullName evidence="5">Cystathionine gamma-synthase</fullName>
    </submittedName>
</protein>
<proteinExistence type="inferred from homology"/>
<dbReference type="Proteomes" id="UP000646365">
    <property type="component" value="Unassembled WGS sequence"/>
</dbReference>
<reference evidence="5" key="2">
    <citation type="submission" date="2020-09" db="EMBL/GenBank/DDBJ databases">
        <authorList>
            <person name="Sun Q."/>
            <person name="Zhou Y."/>
        </authorList>
    </citation>
    <scope>NUCLEOTIDE SEQUENCE</scope>
    <source>
        <strain evidence="5">CGMCC 1.15725</strain>
    </source>
</reference>
<dbReference type="SUPFAM" id="SSF53383">
    <property type="entry name" value="PLP-dependent transferases"/>
    <property type="match status" value="1"/>
</dbReference>
<feature type="modified residue" description="N6-(pyridoxal phosphate)lysine" evidence="3">
    <location>
        <position position="202"/>
    </location>
</feature>
<evidence type="ECO:0000256" key="2">
    <source>
        <dbReference type="ARBA" id="ARBA00022898"/>
    </source>
</evidence>
<dbReference type="InterPro" id="IPR015424">
    <property type="entry name" value="PyrdxlP-dep_Trfase"/>
</dbReference>
<comment type="caution">
    <text evidence="5">The sequence shown here is derived from an EMBL/GenBank/DDBJ whole genome shotgun (WGS) entry which is preliminary data.</text>
</comment>
<reference evidence="5" key="1">
    <citation type="journal article" date="2014" name="Int. J. Syst. Evol. Microbiol.">
        <title>Complete genome sequence of Corynebacterium casei LMG S-19264T (=DSM 44701T), isolated from a smear-ripened cheese.</title>
        <authorList>
            <consortium name="US DOE Joint Genome Institute (JGI-PGF)"/>
            <person name="Walter F."/>
            <person name="Albersmeier A."/>
            <person name="Kalinowski J."/>
            <person name="Ruckert C."/>
        </authorList>
    </citation>
    <scope>NUCLEOTIDE SEQUENCE</scope>
    <source>
        <strain evidence="5">CGMCC 1.15725</strain>
    </source>
</reference>
<dbReference type="RefSeq" id="WP_189042798.1">
    <property type="nucleotide sequence ID" value="NZ_BMJQ01000002.1"/>
</dbReference>
<gene>
    <name evidence="5" type="ORF">GCM10011611_08120</name>
</gene>
<evidence type="ECO:0000256" key="1">
    <source>
        <dbReference type="ARBA" id="ARBA00001933"/>
    </source>
</evidence>
<evidence type="ECO:0000256" key="4">
    <source>
        <dbReference type="RuleBase" id="RU362118"/>
    </source>
</evidence>
<comment type="similarity">
    <text evidence="4">Belongs to the trans-sulfuration enzymes family.</text>
</comment>
<keyword evidence="2 3" id="KW-0663">Pyridoxal phosphate</keyword>
<dbReference type="InterPro" id="IPR015421">
    <property type="entry name" value="PyrdxlP-dep_Trfase_major"/>
</dbReference>
<dbReference type="GO" id="GO:0019346">
    <property type="term" value="P:transsulfuration"/>
    <property type="evidence" value="ECO:0007669"/>
    <property type="project" value="InterPro"/>
</dbReference>
<dbReference type="GO" id="GO:0030170">
    <property type="term" value="F:pyridoxal phosphate binding"/>
    <property type="evidence" value="ECO:0007669"/>
    <property type="project" value="InterPro"/>
</dbReference>
<dbReference type="PROSITE" id="PS00868">
    <property type="entry name" value="CYS_MET_METAB_PP"/>
    <property type="match status" value="1"/>
</dbReference>
<dbReference type="AlphaFoldDB" id="A0A8J3E1T8"/>